<comment type="subcellular location">
    <subcellularLocation>
        <location evidence="7">Cytoplasm</location>
    </subcellularLocation>
    <subcellularLocation>
        <location evidence="7">Preautophagosomal structure membrane</location>
        <topology evidence="7">Peripheral membrane protein</topology>
    </subcellularLocation>
</comment>
<evidence type="ECO:0000256" key="2">
    <source>
        <dbReference type="ARBA" id="ARBA00013806"/>
    </source>
</evidence>
<evidence type="ECO:0000256" key="5">
    <source>
        <dbReference type="ARBA" id="ARBA00023136"/>
    </source>
</evidence>
<dbReference type="PANTHER" id="PTHR28005:SF1">
    <property type="entry name" value="AUTOPHAGY-RELATED PROTEIN 17"/>
    <property type="match status" value="1"/>
</dbReference>
<evidence type="ECO:0000256" key="8">
    <source>
        <dbReference type="SAM" id="Coils"/>
    </source>
</evidence>
<protein>
    <recommendedName>
        <fullName evidence="2 7">Autophagy-related protein 17</fullName>
    </recommendedName>
</protein>
<dbReference type="Pfam" id="PF04108">
    <property type="entry name" value="ATG17_like"/>
    <property type="match status" value="1"/>
</dbReference>
<keyword evidence="4 7" id="KW-0072">Autophagy</keyword>
<dbReference type="GO" id="GO:0060090">
    <property type="term" value="F:molecular adaptor activity"/>
    <property type="evidence" value="ECO:0007669"/>
    <property type="project" value="TreeGrafter"/>
</dbReference>
<evidence type="ECO:0000313" key="11">
    <source>
        <dbReference type="EMBL" id="KAK5949897.1"/>
    </source>
</evidence>
<dbReference type="EMBL" id="JAKLMC020000031">
    <property type="protein sequence ID" value="KAK5949897.1"/>
    <property type="molecule type" value="Genomic_DNA"/>
</dbReference>
<comment type="caution">
    <text evidence="11">The sequence shown here is derived from an EMBL/GenBank/DDBJ whole genome shotgun (WGS) entry which is preliminary data.</text>
</comment>
<dbReference type="GO" id="GO:1990316">
    <property type="term" value="C:Atg1/ULK1 kinase complex"/>
    <property type="evidence" value="ECO:0007669"/>
    <property type="project" value="TreeGrafter"/>
</dbReference>
<feature type="coiled-coil region" evidence="8">
    <location>
        <begin position="104"/>
        <end position="138"/>
    </location>
</feature>
<feature type="region of interest" description="Disordered" evidence="9">
    <location>
        <begin position="1"/>
        <end position="30"/>
    </location>
</feature>
<evidence type="ECO:0000256" key="7">
    <source>
        <dbReference type="RuleBase" id="RU368080"/>
    </source>
</evidence>
<feature type="domain" description="Autophagy protein ATG17-like" evidence="10">
    <location>
        <begin position="48"/>
        <end position="456"/>
    </location>
</feature>
<evidence type="ECO:0000256" key="9">
    <source>
        <dbReference type="SAM" id="MobiDB-lite"/>
    </source>
</evidence>
<keyword evidence="12" id="KW-1185">Reference proteome</keyword>
<sequence length="511" mass="57164">MSGSSGSSSSEHSRHSSRKPSPAGSTNSNGADVSVETLISWLVAAKRSLSSIHHVHRATTVLTEARSTIESTAALVARTKYLKRSLNSQLKILRAVQGELEGAAHSVKQEINATTKELEEADRKLQDDIELLRQTKIEDGFRASSAKEEQDFNLDVQQKDTLHDFVDDQPVEALRQHAEAAHRDVQAARNSIDDSIRGLEDDLQRINEVLADRTATSSSTRSDLHPPNVPRQLRLLERNAHDMAHGLESLVQHFDSCVNAIKHTEGGGAAVAKNFTAEDLPEGVDVETFQGPTESMSEDERTEMLRVLRSDADQVEEVVGDIQERGAEMEAQLDRIMNWRDASEASYHDVASAFHLLEKVGQRLPSHVQEITYFSSHWQEEKAKIEDCIAGMDQLCEVYENFLTAYDGMIVEAARRRAVRKRMEKIVQEAQNQLDELYQDDMNEREHFRSEQGEHLPSDIWQGLNILPAQYGFQRLDGGGLDSVPELPKEIVASALKRLKAAHGIKNNDER</sequence>
<evidence type="ECO:0000256" key="6">
    <source>
        <dbReference type="ARBA" id="ARBA00024948"/>
    </source>
</evidence>
<dbReference type="GO" id="GO:0034727">
    <property type="term" value="P:piecemeal microautophagy of the nucleus"/>
    <property type="evidence" value="ECO:0007669"/>
    <property type="project" value="TreeGrafter"/>
</dbReference>
<gene>
    <name evidence="11" type="primary">ATG17</name>
    <name evidence="11" type="ORF">OHC33_009082</name>
</gene>
<evidence type="ECO:0000259" key="10">
    <source>
        <dbReference type="Pfam" id="PF04108"/>
    </source>
</evidence>
<evidence type="ECO:0000313" key="12">
    <source>
        <dbReference type="Proteomes" id="UP001316803"/>
    </source>
</evidence>
<organism evidence="11 12">
    <name type="scientific">Knufia fluminis</name>
    <dbReference type="NCBI Taxonomy" id="191047"/>
    <lineage>
        <taxon>Eukaryota</taxon>
        <taxon>Fungi</taxon>
        <taxon>Dikarya</taxon>
        <taxon>Ascomycota</taxon>
        <taxon>Pezizomycotina</taxon>
        <taxon>Eurotiomycetes</taxon>
        <taxon>Chaetothyriomycetidae</taxon>
        <taxon>Chaetothyriales</taxon>
        <taxon>Trichomeriaceae</taxon>
        <taxon>Knufia</taxon>
    </lineage>
</organism>
<dbReference type="GO" id="GO:0000045">
    <property type="term" value="P:autophagosome assembly"/>
    <property type="evidence" value="ECO:0007669"/>
    <property type="project" value="TreeGrafter"/>
</dbReference>
<dbReference type="GO" id="GO:0034045">
    <property type="term" value="C:phagophore assembly site membrane"/>
    <property type="evidence" value="ECO:0007669"/>
    <property type="project" value="UniProtKB-SubCell"/>
</dbReference>
<reference evidence="11 12" key="1">
    <citation type="submission" date="2022-12" db="EMBL/GenBank/DDBJ databases">
        <title>Genomic features and morphological characterization of a novel Knufia sp. strain isolated from spacecraft assembly facility.</title>
        <authorList>
            <person name="Teixeira M."/>
            <person name="Chander A.M."/>
            <person name="Stajich J.E."/>
            <person name="Venkateswaran K."/>
        </authorList>
    </citation>
    <scope>NUCLEOTIDE SEQUENCE [LARGE SCALE GENOMIC DNA]</scope>
    <source>
        <strain evidence="11 12">FJI-L2-BK-P2</strain>
    </source>
</reference>
<evidence type="ECO:0000256" key="1">
    <source>
        <dbReference type="ARBA" id="ARBA00006259"/>
    </source>
</evidence>
<keyword evidence="3 7" id="KW-0963">Cytoplasm</keyword>
<dbReference type="InterPro" id="IPR045326">
    <property type="entry name" value="ATG17-like_dom"/>
</dbReference>
<keyword evidence="5" id="KW-0472">Membrane</keyword>
<dbReference type="PANTHER" id="PTHR28005">
    <property type="entry name" value="AUTOPHAGY-RELATED PROTEIN 17"/>
    <property type="match status" value="1"/>
</dbReference>
<accession>A0AAN8IJ83</accession>
<comment type="function">
    <text evidence="6">Autophagy-specific protein that functions in response to autophagy-inducing signals as a scaffold to recruit other ATG proteins to organize pre-autophagosomal structure (PAS) formation. Modulates the timing and magnitude of the autophagy response, such as the size of the sequestering vesicles. Plays particularly a role in pexophagy and nucleophagy.</text>
</comment>
<keyword evidence="8" id="KW-0175">Coiled coil</keyword>
<dbReference type="GO" id="GO:0030295">
    <property type="term" value="F:protein kinase activator activity"/>
    <property type="evidence" value="ECO:0007669"/>
    <property type="project" value="TreeGrafter"/>
</dbReference>
<dbReference type="AlphaFoldDB" id="A0AAN8IJ83"/>
<evidence type="ECO:0000256" key="4">
    <source>
        <dbReference type="ARBA" id="ARBA00023006"/>
    </source>
</evidence>
<comment type="similarity">
    <text evidence="1 7">Belongs to the ATG17 family.</text>
</comment>
<proteinExistence type="inferred from homology"/>
<dbReference type="GO" id="GO:0000422">
    <property type="term" value="P:autophagy of mitochondrion"/>
    <property type="evidence" value="ECO:0007669"/>
    <property type="project" value="TreeGrafter"/>
</dbReference>
<dbReference type="InterPro" id="IPR007240">
    <property type="entry name" value="Atg17"/>
</dbReference>
<dbReference type="Proteomes" id="UP001316803">
    <property type="component" value="Unassembled WGS sequence"/>
</dbReference>
<feature type="compositionally biased region" description="Low complexity" evidence="9">
    <location>
        <begin position="1"/>
        <end position="10"/>
    </location>
</feature>
<name>A0AAN8IJ83_9EURO</name>
<comment type="function">
    <text evidence="7">Autophagy-specific protein that functions in response to autophagy-inducing signals as a scaffold to recruit other ATG proteins to organize preautophagosomal structure (PAS) formation. Modulates the timing and magnitude of the autophagy response, such as the size of the sequestering vesicles. Plays particularly a role in pexophagy and nucleophagy.</text>
</comment>
<evidence type="ECO:0000256" key="3">
    <source>
        <dbReference type="ARBA" id="ARBA00022490"/>
    </source>
</evidence>